<evidence type="ECO:0000256" key="5">
    <source>
        <dbReference type="ARBA" id="ARBA00022692"/>
    </source>
</evidence>
<keyword evidence="2" id="KW-0813">Transport</keyword>
<reference evidence="11 12" key="1">
    <citation type="submission" date="2016-10" db="EMBL/GenBank/DDBJ databases">
        <authorList>
            <person name="de Groot N.N."/>
        </authorList>
    </citation>
    <scope>NUCLEOTIDE SEQUENCE [LARGE SCALE GENOMIC DNA]</scope>
    <source>
        <strain evidence="11 12">DSM 15230</strain>
    </source>
</reference>
<feature type="transmembrane region" description="Helical" evidence="9">
    <location>
        <begin position="73"/>
        <end position="99"/>
    </location>
</feature>
<dbReference type="RefSeq" id="WP_091364427.1">
    <property type="nucleotide sequence ID" value="NZ_FMXA01000010.1"/>
</dbReference>
<keyword evidence="5 9" id="KW-0812">Transmembrane</keyword>
<comment type="subcellular location">
    <subcellularLocation>
        <location evidence="1">Cell membrane</location>
        <topology evidence="1">Multi-pass membrane protein</topology>
    </subcellularLocation>
</comment>
<evidence type="ECO:0000256" key="2">
    <source>
        <dbReference type="ARBA" id="ARBA00022448"/>
    </source>
</evidence>
<sequence>MELETKPRTTLLESVLILFFLIGCLGSCIIIGHMPPHVPILMVFVFLCFWGKWKGYSWDEIHKGISEGISPGIVPLIIFMLIGVLVSSLIAAGTIPTIVVYGCEILSANHFLVMSFLICLVVGITVGSSFTTISTMGIVLMTIGTLMGIRPEYVAGAVISGAFCANNLSPLADTANLCAAIGDIELTTHLKSVFKTALPTAIICIAAYTFLDGGAANMDEGLIDGMVGALKGAFLISPVALLPIVVILVCSWRRLPAIPTLLLGAITAFGIYGIYHPSTDQLMLIPQYVMTGYVSNVGIETVDTLLSRGGIMSMMGAASMIILALAMGGLLVKLEVVNTLVTHLSHLVTSGTKLVISTALGSLLINFSVGEQYLSIILPGSTFKSLYKKLNVDMPVLTRTLADSGSAFNAVVPWGVSGTFIVGTLGLRSTAYVLYSFYPLLTPIVTIVVSALTMGKKKAA</sequence>
<feature type="transmembrane region" description="Helical" evidence="9">
    <location>
        <begin position="432"/>
        <end position="454"/>
    </location>
</feature>
<dbReference type="GO" id="GO:0015297">
    <property type="term" value="F:antiporter activity"/>
    <property type="evidence" value="ECO:0007669"/>
    <property type="project" value="UniProtKB-KW"/>
</dbReference>
<gene>
    <name evidence="11" type="ORF">SAMN02910343_00962</name>
</gene>
<evidence type="ECO:0000256" key="4">
    <source>
        <dbReference type="ARBA" id="ARBA00022475"/>
    </source>
</evidence>
<dbReference type="Proteomes" id="UP000199689">
    <property type="component" value="Unassembled WGS sequence"/>
</dbReference>
<dbReference type="EMBL" id="FMXA01000010">
    <property type="protein sequence ID" value="SDA50305.1"/>
    <property type="molecule type" value="Genomic_DNA"/>
</dbReference>
<keyword evidence="12" id="KW-1185">Reference proteome</keyword>
<evidence type="ECO:0000256" key="1">
    <source>
        <dbReference type="ARBA" id="ARBA00004651"/>
    </source>
</evidence>
<feature type="domain" description="Na+/H+ antiporter NhaC-like C-terminal" evidence="10">
    <location>
        <begin position="167"/>
        <end position="449"/>
    </location>
</feature>
<evidence type="ECO:0000259" key="10">
    <source>
        <dbReference type="Pfam" id="PF03553"/>
    </source>
</evidence>
<keyword evidence="7 9" id="KW-0472">Membrane</keyword>
<evidence type="ECO:0000256" key="6">
    <source>
        <dbReference type="ARBA" id="ARBA00022989"/>
    </source>
</evidence>
<evidence type="ECO:0000256" key="3">
    <source>
        <dbReference type="ARBA" id="ARBA00022449"/>
    </source>
</evidence>
<evidence type="ECO:0000313" key="11">
    <source>
        <dbReference type="EMBL" id="SDA50305.1"/>
    </source>
</evidence>
<protein>
    <submittedName>
        <fullName evidence="11">Na+:H+ antiporter, NhaC family</fullName>
    </submittedName>
</protein>
<accession>A0A1G5VZD0</accession>
<dbReference type="GO" id="GO:0005886">
    <property type="term" value="C:plasma membrane"/>
    <property type="evidence" value="ECO:0007669"/>
    <property type="project" value="UniProtKB-SubCell"/>
</dbReference>
<dbReference type="InterPro" id="IPR052180">
    <property type="entry name" value="NhaC_Na-H+_Antiporter"/>
</dbReference>
<feature type="transmembrane region" description="Helical" evidence="9">
    <location>
        <begin position="12"/>
        <end position="32"/>
    </location>
</feature>
<comment type="similarity">
    <text evidence="8">Belongs to the NhaC Na(+)/H(+) (TC 2.A.35) antiporter family.</text>
</comment>
<dbReference type="InterPro" id="IPR018461">
    <property type="entry name" value="Na/H_Antiport_NhaC-like_C"/>
</dbReference>
<feature type="transmembrane region" description="Helical" evidence="9">
    <location>
        <begin position="193"/>
        <end position="211"/>
    </location>
</feature>
<evidence type="ECO:0000256" key="7">
    <source>
        <dbReference type="ARBA" id="ARBA00023136"/>
    </source>
</evidence>
<evidence type="ECO:0000313" key="12">
    <source>
        <dbReference type="Proteomes" id="UP000199689"/>
    </source>
</evidence>
<organism evidence="11 12">
    <name type="scientific">Allisonella histaminiformans</name>
    <dbReference type="NCBI Taxonomy" id="209880"/>
    <lineage>
        <taxon>Bacteria</taxon>
        <taxon>Bacillati</taxon>
        <taxon>Bacillota</taxon>
        <taxon>Negativicutes</taxon>
        <taxon>Veillonellales</taxon>
        <taxon>Veillonellaceae</taxon>
        <taxon>Allisonella</taxon>
    </lineage>
</organism>
<proteinExistence type="inferred from homology"/>
<dbReference type="GeneID" id="87755988"/>
<dbReference type="OrthoDB" id="9762978at2"/>
<dbReference type="PANTHER" id="PTHR33451:SF6">
    <property type="entry name" value="NA(+)_H(+) ANTIPORTER NHAC"/>
    <property type="match status" value="1"/>
</dbReference>
<dbReference type="PANTHER" id="PTHR33451">
    <property type="entry name" value="MALATE-2H(+)/NA(+)-LACTATE ANTIPORTER"/>
    <property type="match status" value="1"/>
</dbReference>
<dbReference type="Pfam" id="PF03553">
    <property type="entry name" value="Na_H_antiporter"/>
    <property type="match status" value="1"/>
</dbReference>
<name>A0A1G5VZD0_9FIRM</name>
<dbReference type="AlphaFoldDB" id="A0A1G5VZD0"/>
<feature type="transmembrane region" description="Helical" evidence="9">
    <location>
        <begin position="231"/>
        <end position="250"/>
    </location>
</feature>
<keyword evidence="4" id="KW-1003">Cell membrane</keyword>
<evidence type="ECO:0000256" key="8">
    <source>
        <dbReference type="ARBA" id="ARBA00038435"/>
    </source>
</evidence>
<feature type="transmembrane region" description="Helical" evidence="9">
    <location>
        <begin position="311"/>
        <end position="332"/>
    </location>
</feature>
<feature type="transmembrane region" description="Helical" evidence="9">
    <location>
        <begin position="111"/>
        <end position="140"/>
    </location>
</feature>
<keyword evidence="3" id="KW-0050">Antiport</keyword>
<keyword evidence="6 9" id="KW-1133">Transmembrane helix</keyword>
<feature type="transmembrane region" description="Helical" evidence="9">
    <location>
        <begin position="257"/>
        <end position="275"/>
    </location>
</feature>
<evidence type="ECO:0000256" key="9">
    <source>
        <dbReference type="SAM" id="Phobius"/>
    </source>
</evidence>
<dbReference type="PROSITE" id="PS51257">
    <property type="entry name" value="PROKAR_LIPOPROTEIN"/>
    <property type="match status" value="1"/>
</dbReference>
<dbReference type="STRING" id="209880.SAMN02910343_00962"/>